<name>A0A834TNX6_9FABA</name>
<evidence type="ECO:0000313" key="1">
    <source>
        <dbReference type="EMBL" id="KAF7824441.1"/>
    </source>
</evidence>
<keyword evidence="2" id="KW-1185">Reference proteome</keyword>
<proteinExistence type="predicted"/>
<dbReference type="PANTHER" id="PTHR34072">
    <property type="entry name" value="ENZYMATIC POLYPROTEIN-RELATED"/>
    <property type="match status" value="1"/>
</dbReference>
<dbReference type="InterPro" id="IPR043502">
    <property type="entry name" value="DNA/RNA_pol_sf"/>
</dbReference>
<dbReference type="EMBL" id="JAAIUW010000007">
    <property type="protein sequence ID" value="KAF7824441.1"/>
    <property type="molecule type" value="Genomic_DNA"/>
</dbReference>
<protein>
    <submittedName>
        <fullName evidence="1">Putative mitochondrial protein</fullName>
    </submittedName>
</protein>
<sequence length="267" mass="31058">MAKVSMLAMLNFKLPFELDIDAFGTWIRVVLMQNKRPTTYFSQVLSNRAHQCSRIDKNALNFLLNQRLIDLDQQKWASKLMGYKLVIQYKPTVENKAVNALSKKDEVLKADWEKENRQYLFLFTFVLGLLALGGGKRRSSCLVQIASRINQQARQRRFSTSYHFANRTRLFSVSYQDLYNSCSLRILTCSHMLVNSSSTRSLSTQRQDKWGLEDENHSCRWIRGLGVVVWPSHSSASGMYACMVSTVQWKILNIFLGFWWLYCHSKK</sequence>
<reference evidence="1" key="1">
    <citation type="submission" date="2020-09" db="EMBL/GenBank/DDBJ databases">
        <title>Genome-Enabled Discovery of Anthraquinone Biosynthesis in Senna tora.</title>
        <authorList>
            <person name="Kang S.-H."/>
            <person name="Pandey R.P."/>
            <person name="Lee C.-M."/>
            <person name="Sim J.-S."/>
            <person name="Jeong J.-T."/>
            <person name="Choi B.-S."/>
            <person name="Jung M."/>
            <person name="Ginzburg D."/>
            <person name="Zhao K."/>
            <person name="Won S.Y."/>
            <person name="Oh T.-J."/>
            <person name="Yu Y."/>
            <person name="Kim N.-H."/>
            <person name="Lee O.R."/>
            <person name="Lee T.-H."/>
            <person name="Bashyal P."/>
            <person name="Kim T.-S."/>
            <person name="Lee W.-H."/>
            <person name="Kawkins C."/>
            <person name="Kim C.-K."/>
            <person name="Kim J.S."/>
            <person name="Ahn B.O."/>
            <person name="Rhee S.Y."/>
            <person name="Sohng J.K."/>
        </authorList>
    </citation>
    <scope>NUCLEOTIDE SEQUENCE</scope>
    <source>
        <tissue evidence="1">Leaf</tissue>
    </source>
</reference>
<dbReference type="AlphaFoldDB" id="A0A834TNX6"/>
<dbReference type="PANTHER" id="PTHR34072:SF55">
    <property type="entry name" value="DNA_RNA POLYMERASES SUPERFAMILY PROTEIN"/>
    <property type="match status" value="1"/>
</dbReference>
<accession>A0A834TNX6</accession>
<evidence type="ECO:0000313" key="2">
    <source>
        <dbReference type="Proteomes" id="UP000634136"/>
    </source>
</evidence>
<dbReference type="SUPFAM" id="SSF56672">
    <property type="entry name" value="DNA/RNA polymerases"/>
    <property type="match status" value="1"/>
</dbReference>
<comment type="caution">
    <text evidence="1">The sequence shown here is derived from an EMBL/GenBank/DDBJ whole genome shotgun (WGS) entry which is preliminary data.</text>
</comment>
<gene>
    <name evidence="1" type="ORF">G2W53_022585</name>
</gene>
<dbReference type="OrthoDB" id="1436587at2759"/>
<organism evidence="1 2">
    <name type="scientific">Senna tora</name>
    <dbReference type="NCBI Taxonomy" id="362788"/>
    <lineage>
        <taxon>Eukaryota</taxon>
        <taxon>Viridiplantae</taxon>
        <taxon>Streptophyta</taxon>
        <taxon>Embryophyta</taxon>
        <taxon>Tracheophyta</taxon>
        <taxon>Spermatophyta</taxon>
        <taxon>Magnoliopsida</taxon>
        <taxon>eudicotyledons</taxon>
        <taxon>Gunneridae</taxon>
        <taxon>Pentapetalae</taxon>
        <taxon>rosids</taxon>
        <taxon>fabids</taxon>
        <taxon>Fabales</taxon>
        <taxon>Fabaceae</taxon>
        <taxon>Caesalpinioideae</taxon>
        <taxon>Cassia clade</taxon>
        <taxon>Senna</taxon>
    </lineage>
</organism>
<dbReference type="Proteomes" id="UP000634136">
    <property type="component" value="Unassembled WGS sequence"/>
</dbReference>